<feature type="region of interest" description="Disordered" evidence="1">
    <location>
        <begin position="385"/>
        <end position="411"/>
    </location>
</feature>
<sequence length="736" mass="79374">MSLTEGASAPSLGKVVFRDIAAVPMRFWRPPEDGARLPGGVVFPGDAPRWVHMPLLGGKVWAEGPPADPPEAEPLPGRYAFVGPTAHHFGHMCAEFLHRLWVLRDDPDLVPLLVNAEPARPQIPRFVRDYLRLIGAREPVLVTQPVRIEELVVGEPGRIYRTTCTAAYGRLAGSLLPAAVVEPTGQARHLAVLRGHLQTGRCLGEAWIEAQLAAAGYRAFHPEKHTIEEQIAAVMGAERIVFSEGSALHLLDLLPPLRAQVAVIGRRPGMALVRHSLEEKAAHLALYRPPFMIGSLSKRGRRASALTFLDPADVLRFLAERGFIDPPAAAGFIEDDELLRADIAAYAGYWRTAPGDGEAAAFIDAALACCRSRKPNPQLALTLRPLADPASSPPAPPASRPAGAATRDTPVPEAKRTAILHIGVIKTGSTSVQAYLEAARPQLQAAGLHYAGAVGGRAHKALADAVRDAAQGGDGAGAAQDRLDRMMVALQAELAALPPHTDRVIFSSEHLSGLPDAAVSLLRARLAPMFGRFLVVAYLRRQDHFAISRYTNMVRGGKGVASPLDVPPPDYERLLNRWSLVFGAEALQPRIFDSRSMPGGNVVLDFVSLLGVEGLPEPTAERANPNLTPAALELLRRFTDLAQRDGVAGIDKVRESVTARLQRVAPGRGHRLARAEATAYVARRAASNEAVRRRWFPQAPSLFSEDFSDYAETAEPPVDIDAVLDLALRLLAAEDD</sequence>
<dbReference type="RefSeq" id="WP_244459710.1">
    <property type="nucleotide sequence ID" value="NZ_AP025637.1"/>
</dbReference>
<proteinExistence type="predicted"/>
<reference evidence="3 4" key="1">
    <citation type="journal article" date="2016" name="Microbes Environ.">
        <title>Phylogenetically diverse aerobic anoxygenic phototrophic bacteria isolated from epilithic biofilms in Tama river, Japan.</title>
        <authorList>
            <person name="Hirose S."/>
            <person name="Matsuura K."/>
            <person name="Haruta S."/>
        </authorList>
    </citation>
    <scope>NUCLEOTIDE SEQUENCE [LARGE SCALE GENOMIC DNA]</scope>
    <source>
        <strain evidence="3 4">S08</strain>
    </source>
</reference>
<name>A0ABM7Y3V6_9PROT</name>
<organism evidence="3 4">
    <name type="scientific">Roseomonas fluvialis</name>
    <dbReference type="NCBI Taxonomy" id="1750527"/>
    <lineage>
        <taxon>Bacteria</taxon>
        <taxon>Pseudomonadati</taxon>
        <taxon>Pseudomonadota</taxon>
        <taxon>Alphaproteobacteria</taxon>
        <taxon>Acetobacterales</taxon>
        <taxon>Roseomonadaceae</taxon>
        <taxon>Roseomonas</taxon>
    </lineage>
</organism>
<dbReference type="InterPro" id="IPR049625">
    <property type="entry name" value="Glyco_transf_61_cat"/>
</dbReference>
<evidence type="ECO:0000256" key="1">
    <source>
        <dbReference type="SAM" id="MobiDB-lite"/>
    </source>
</evidence>
<keyword evidence="4" id="KW-1185">Reference proteome</keyword>
<feature type="domain" description="Glycosyltransferase 61 catalytic" evidence="2">
    <location>
        <begin position="89"/>
        <end position="256"/>
    </location>
</feature>
<gene>
    <name evidence="3" type="ORF">Rmf_24390</name>
</gene>
<dbReference type="EMBL" id="AP025637">
    <property type="protein sequence ID" value="BDG72510.1"/>
    <property type="molecule type" value="Genomic_DNA"/>
</dbReference>
<accession>A0ABM7Y3V6</accession>
<protein>
    <recommendedName>
        <fullName evidence="2">Glycosyltransferase 61 catalytic domain-containing protein</fullName>
    </recommendedName>
</protein>
<dbReference type="Proteomes" id="UP000831327">
    <property type="component" value="Chromosome"/>
</dbReference>
<evidence type="ECO:0000313" key="3">
    <source>
        <dbReference type="EMBL" id="BDG72510.1"/>
    </source>
</evidence>
<evidence type="ECO:0000259" key="2">
    <source>
        <dbReference type="Pfam" id="PF04577"/>
    </source>
</evidence>
<dbReference type="InterPro" id="IPR027417">
    <property type="entry name" value="P-loop_NTPase"/>
</dbReference>
<dbReference type="SUPFAM" id="SSF52540">
    <property type="entry name" value="P-loop containing nucleoside triphosphate hydrolases"/>
    <property type="match status" value="1"/>
</dbReference>
<evidence type="ECO:0000313" key="4">
    <source>
        <dbReference type="Proteomes" id="UP000831327"/>
    </source>
</evidence>
<dbReference type="Pfam" id="PF04577">
    <property type="entry name" value="Glyco_transf_61"/>
    <property type="match status" value="1"/>
</dbReference>